<proteinExistence type="predicted"/>
<name>A0A2P6PXQ0_ROSCH</name>
<dbReference type="AlphaFoldDB" id="A0A2P6PXQ0"/>
<organism evidence="1 2">
    <name type="scientific">Rosa chinensis</name>
    <name type="common">China rose</name>
    <dbReference type="NCBI Taxonomy" id="74649"/>
    <lineage>
        <taxon>Eukaryota</taxon>
        <taxon>Viridiplantae</taxon>
        <taxon>Streptophyta</taxon>
        <taxon>Embryophyta</taxon>
        <taxon>Tracheophyta</taxon>
        <taxon>Spermatophyta</taxon>
        <taxon>Magnoliopsida</taxon>
        <taxon>eudicotyledons</taxon>
        <taxon>Gunneridae</taxon>
        <taxon>Pentapetalae</taxon>
        <taxon>rosids</taxon>
        <taxon>fabids</taxon>
        <taxon>Rosales</taxon>
        <taxon>Rosaceae</taxon>
        <taxon>Rosoideae</taxon>
        <taxon>Rosoideae incertae sedis</taxon>
        <taxon>Rosa</taxon>
    </lineage>
</organism>
<dbReference type="PANTHER" id="PTHR35834">
    <property type="entry name" value="ARMADILLO-TYPE FOLD PROTEIN-RELATED"/>
    <property type="match status" value="1"/>
</dbReference>
<evidence type="ECO:0000313" key="2">
    <source>
        <dbReference type="Proteomes" id="UP000238479"/>
    </source>
</evidence>
<sequence>MAEEAQDHHQNHHPLPLLEALRKASKALQNNPIATIYNNHDTNAAIEALLELATQADPIISTDPSLFNLAQLLNNLKILLENLEKLQSYGLRSLLRRQITNYNISQVGYAIEAEIQAYVDRKHVESFVETMNESEEDGEKVEALVGLETRLSRGFDKEYQELILKAKVFSIVEFIICESLLSNWVKDQAAVVALALVQFNKDVFVGLVLMGPIIGALISMGSCRSIQVLTSLVRIIRTPLVDDINEEIPRIIRLLSSEELKMKAVAMNCVFEIGILAREEVIEAMLGEDLVKKLMDLQRLEVMGESKEDEGVGKFPFLGCVAAFAVQVEVGEGLEKTEKRAVKLEILKRVREASVSEAESATVVSEVLWGSSP</sequence>
<dbReference type="InterPro" id="IPR016024">
    <property type="entry name" value="ARM-type_fold"/>
</dbReference>
<keyword evidence="2" id="KW-1185">Reference proteome</keyword>
<protein>
    <submittedName>
        <fullName evidence="1">Uncharacterized protein</fullName>
    </submittedName>
</protein>
<accession>A0A2P6PXQ0</accession>
<dbReference type="Proteomes" id="UP000238479">
    <property type="component" value="Chromosome 6"/>
</dbReference>
<evidence type="ECO:0000313" key="1">
    <source>
        <dbReference type="EMBL" id="PRQ26707.1"/>
    </source>
</evidence>
<comment type="caution">
    <text evidence="1">The sequence shown here is derived from an EMBL/GenBank/DDBJ whole genome shotgun (WGS) entry which is preliminary data.</text>
</comment>
<dbReference type="OMA" id="CVEEREP"/>
<dbReference type="SUPFAM" id="SSF48371">
    <property type="entry name" value="ARM repeat"/>
    <property type="match status" value="1"/>
</dbReference>
<dbReference type="Gramene" id="PRQ26707">
    <property type="protein sequence ID" value="PRQ26707"/>
    <property type="gene ID" value="RchiOBHm_Chr6g0297551"/>
</dbReference>
<dbReference type="PANTHER" id="PTHR35834:SF3">
    <property type="entry name" value="ARM REPEAT SUPERFAMILY PROTEIN"/>
    <property type="match status" value="1"/>
</dbReference>
<reference evidence="1 2" key="1">
    <citation type="journal article" date="2018" name="Nat. Genet.">
        <title>The Rosa genome provides new insights in the design of modern roses.</title>
        <authorList>
            <person name="Bendahmane M."/>
        </authorList>
    </citation>
    <scope>NUCLEOTIDE SEQUENCE [LARGE SCALE GENOMIC DNA]</scope>
    <source>
        <strain evidence="2">cv. Old Blush</strain>
    </source>
</reference>
<gene>
    <name evidence="1" type="ORF">RchiOBHm_Chr6g0297551</name>
</gene>
<dbReference type="EMBL" id="PDCK01000044">
    <property type="protein sequence ID" value="PRQ26707.1"/>
    <property type="molecule type" value="Genomic_DNA"/>
</dbReference>